<feature type="binding site" evidence="9">
    <location>
        <begin position="75"/>
        <end position="79"/>
    </location>
    <ligand>
        <name>D-ribulose 5-phosphate</name>
        <dbReference type="ChEBI" id="CHEBI:58121"/>
    </ligand>
</feature>
<protein>
    <recommendedName>
        <fullName evidence="6">Ribose-5-phosphate isomerase B</fullName>
        <ecNumber evidence="5">5.3.1.6</ecNumber>
    </recommendedName>
    <alternativeName>
        <fullName evidence="8">Phosphoriboisomerase B</fullName>
    </alternativeName>
</protein>
<comment type="subunit">
    <text evidence="4">Homodimer.</text>
</comment>
<evidence type="ECO:0000256" key="2">
    <source>
        <dbReference type="ARBA" id="ARBA00004988"/>
    </source>
</evidence>
<evidence type="ECO:0000256" key="8">
    <source>
        <dbReference type="ARBA" id="ARBA00032117"/>
    </source>
</evidence>
<keyword evidence="7 10" id="KW-0413">Isomerase</keyword>
<accession>A0A1M4S516</accession>
<dbReference type="RefSeq" id="WP_072787537.1">
    <property type="nucleotide sequence ID" value="NZ_FQUL01000001.1"/>
</dbReference>
<comment type="catalytic activity">
    <reaction evidence="1">
        <text>aldehydo-D-ribose 5-phosphate = D-ribulose 5-phosphate</text>
        <dbReference type="Rhea" id="RHEA:14657"/>
        <dbReference type="ChEBI" id="CHEBI:58121"/>
        <dbReference type="ChEBI" id="CHEBI:58273"/>
        <dbReference type="EC" id="5.3.1.6"/>
    </reaction>
</comment>
<dbReference type="InterPro" id="IPR036569">
    <property type="entry name" value="RpiB_LacA_LacB_sf"/>
</dbReference>
<organism evidence="10 11">
    <name type="scientific">Ferrithrix thermotolerans DSM 19514</name>
    <dbReference type="NCBI Taxonomy" id="1121881"/>
    <lineage>
        <taxon>Bacteria</taxon>
        <taxon>Bacillati</taxon>
        <taxon>Actinomycetota</taxon>
        <taxon>Acidimicrobiia</taxon>
        <taxon>Acidimicrobiales</taxon>
        <taxon>Acidimicrobiaceae</taxon>
        <taxon>Ferrithrix</taxon>
    </lineage>
</organism>
<gene>
    <name evidence="10" type="ORF">SAMN02745225_00021</name>
</gene>
<evidence type="ECO:0000256" key="4">
    <source>
        <dbReference type="ARBA" id="ARBA00011738"/>
    </source>
</evidence>
<evidence type="ECO:0000256" key="7">
    <source>
        <dbReference type="ARBA" id="ARBA00023235"/>
    </source>
</evidence>
<dbReference type="NCBIfam" id="TIGR00689">
    <property type="entry name" value="rpiB_lacA_lacB"/>
    <property type="match status" value="1"/>
</dbReference>
<comment type="pathway">
    <text evidence="2">Carbohydrate degradation; pentose phosphate pathway; D-ribose 5-phosphate from D-ribulose 5-phosphate (non-oxidative stage): step 1/1.</text>
</comment>
<dbReference type="AlphaFoldDB" id="A0A1M4S516"/>
<dbReference type="GO" id="GO:0004751">
    <property type="term" value="F:ribose-5-phosphate isomerase activity"/>
    <property type="evidence" value="ECO:0007669"/>
    <property type="project" value="UniProtKB-EC"/>
</dbReference>
<evidence type="ECO:0000313" key="10">
    <source>
        <dbReference type="EMBL" id="SHE27107.1"/>
    </source>
</evidence>
<evidence type="ECO:0000256" key="5">
    <source>
        <dbReference type="ARBA" id="ARBA00011959"/>
    </source>
</evidence>
<dbReference type="OrthoDB" id="1778624at2"/>
<reference evidence="11" key="1">
    <citation type="submission" date="2016-11" db="EMBL/GenBank/DDBJ databases">
        <authorList>
            <person name="Varghese N."/>
            <person name="Submissions S."/>
        </authorList>
    </citation>
    <scope>NUCLEOTIDE SEQUENCE [LARGE SCALE GENOMIC DNA]</scope>
    <source>
        <strain evidence="11">DSM 19514</strain>
    </source>
</reference>
<keyword evidence="11" id="KW-1185">Reference proteome</keyword>
<dbReference type="EMBL" id="FQUL01000001">
    <property type="protein sequence ID" value="SHE27107.1"/>
    <property type="molecule type" value="Genomic_DNA"/>
</dbReference>
<feature type="binding site" evidence="9">
    <location>
        <position position="118"/>
    </location>
    <ligand>
        <name>D-ribulose 5-phosphate</name>
        <dbReference type="ChEBI" id="CHEBI:58121"/>
    </ligand>
</feature>
<dbReference type="PANTHER" id="PTHR30345">
    <property type="entry name" value="RIBOSE-5-PHOSPHATE ISOMERASE B"/>
    <property type="match status" value="1"/>
</dbReference>
<dbReference type="GO" id="GO:0019316">
    <property type="term" value="P:D-allose catabolic process"/>
    <property type="evidence" value="ECO:0007669"/>
    <property type="project" value="TreeGrafter"/>
</dbReference>
<dbReference type="EC" id="5.3.1.6" evidence="5"/>
<feature type="binding site" evidence="9">
    <location>
        <position position="108"/>
    </location>
    <ligand>
        <name>D-ribulose 5-phosphate</name>
        <dbReference type="ChEBI" id="CHEBI:58121"/>
    </ligand>
</feature>
<evidence type="ECO:0000256" key="9">
    <source>
        <dbReference type="PIRSR" id="PIRSR005384-2"/>
    </source>
</evidence>
<dbReference type="PANTHER" id="PTHR30345:SF0">
    <property type="entry name" value="DNA DAMAGE-REPAIR_TOLERATION PROTEIN DRT102"/>
    <property type="match status" value="1"/>
</dbReference>
<dbReference type="InterPro" id="IPR003500">
    <property type="entry name" value="RpiB_LacA_LacB"/>
</dbReference>
<dbReference type="SUPFAM" id="SSF89623">
    <property type="entry name" value="Ribose/Galactose isomerase RpiB/AlsB"/>
    <property type="match status" value="1"/>
</dbReference>
<dbReference type="InterPro" id="IPR011860">
    <property type="entry name" value="Rib-5-P_Isoase_Actino"/>
</dbReference>
<dbReference type="NCBIfam" id="NF004051">
    <property type="entry name" value="PRK05571.1"/>
    <property type="match status" value="1"/>
</dbReference>
<sequence>MSAEGQQSQLRVSLGSDHAGFPLKNIVKEHLEKKGYQVLDFGTFSDESTDYPLYCAPAAQAVVDGSSDLGIVFGGSGQGEQIVANKVKGVRAALCFNELSARLARQHNNANVLALGARLLGVELALSIVDAFLGASFEGGRHQRRLDQISELEQGNTLTPPTR</sequence>
<evidence type="ECO:0000313" key="11">
    <source>
        <dbReference type="Proteomes" id="UP000184295"/>
    </source>
</evidence>
<dbReference type="Gene3D" id="3.40.1400.10">
    <property type="entry name" value="Sugar-phosphate isomerase, RpiB/LacA/LacB"/>
    <property type="match status" value="1"/>
</dbReference>
<feature type="binding site" evidence="9">
    <location>
        <position position="141"/>
    </location>
    <ligand>
        <name>D-ribulose 5-phosphate</name>
        <dbReference type="ChEBI" id="CHEBI:58121"/>
    </ligand>
</feature>
<feature type="binding site" evidence="9">
    <location>
        <begin position="17"/>
        <end position="18"/>
    </location>
    <ligand>
        <name>D-ribulose 5-phosphate</name>
        <dbReference type="ChEBI" id="CHEBI:58121"/>
    </ligand>
</feature>
<name>A0A1M4S516_9ACTN</name>
<evidence type="ECO:0000256" key="6">
    <source>
        <dbReference type="ARBA" id="ARBA00014007"/>
    </source>
</evidence>
<comment type="similarity">
    <text evidence="3">Belongs to the LacAB/RpiB family.</text>
</comment>
<dbReference type="Proteomes" id="UP000184295">
    <property type="component" value="Unassembled WGS sequence"/>
</dbReference>
<evidence type="ECO:0000256" key="3">
    <source>
        <dbReference type="ARBA" id="ARBA00008754"/>
    </source>
</evidence>
<dbReference type="STRING" id="1121881.SAMN02745225_00021"/>
<dbReference type="PIRSF" id="PIRSF005384">
    <property type="entry name" value="RpiB_LacA_B"/>
    <property type="match status" value="1"/>
</dbReference>
<dbReference type="Pfam" id="PF02502">
    <property type="entry name" value="LacAB_rpiB"/>
    <property type="match status" value="1"/>
</dbReference>
<dbReference type="NCBIfam" id="TIGR01120">
    <property type="entry name" value="rpiB"/>
    <property type="match status" value="1"/>
</dbReference>
<dbReference type="GO" id="GO:0009052">
    <property type="term" value="P:pentose-phosphate shunt, non-oxidative branch"/>
    <property type="evidence" value="ECO:0007669"/>
    <property type="project" value="TreeGrafter"/>
</dbReference>
<dbReference type="NCBIfam" id="TIGR02133">
    <property type="entry name" value="RPI_actino"/>
    <property type="match status" value="1"/>
</dbReference>
<dbReference type="InterPro" id="IPR004785">
    <property type="entry name" value="RpiB"/>
</dbReference>
<evidence type="ECO:0000256" key="1">
    <source>
        <dbReference type="ARBA" id="ARBA00001713"/>
    </source>
</evidence>
<feature type="binding site" evidence="9">
    <location>
        <position position="145"/>
    </location>
    <ligand>
        <name>D-ribulose 5-phosphate</name>
        <dbReference type="ChEBI" id="CHEBI:58121"/>
    </ligand>
</feature>
<proteinExistence type="inferred from homology"/>